<evidence type="ECO:0000313" key="4">
    <source>
        <dbReference type="Proteomes" id="UP001165090"/>
    </source>
</evidence>
<evidence type="ECO:0000256" key="1">
    <source>
        <dbReference type="ARBA" id="ARBA00006336"/>
    </source>
</evidence>
<keyword evidence="4" id="KW-1185">Reference proteome</keyword>
<reference evidence="3 4" key="1">
    <citation type="journal article" date="2023" name="IScience">
        <title>Expanded male sex-determining region conserved during the evolution of homothallism in the green alga Volvox.</title>
        <authorList>
            <person name="Yamamoto K."/>
            <person name="Matsuzaki R."/>
            <person name="Mahakham W."/>
            <person name="Heman W."/>
            <person name="Sekimoto H."/>
            <person name="Kawachi M."/>
            <person name="Minakuchi Y."/>
            <person name="Toyoda A."/>
            <person name="Nozaki H."/>
        </authorList>
    </citation>
    <scope>NUCLEOTIDE SEQUENCE [LARGE SCALE GENOMIC DNA]</scope>
    <source>
        <strain evidence="3 4">NIES-4468</strain>
    </source>
</reference>
<gene>
    <name evidence="3" type="ORF">VaNZ11_014944</name>
</gene>
<dbReference type="PANTHER" id="PTHR14119:SF3">
    <property type="entry name" value="ISOCHORISMATASE DOMAIN-CONTAINING PROTEIN 2"/>
    <property type="match status" value="1"/>
</dbReference>
<evidence type="ECO:0000313" key="3">
    <source>
        <dbReference type="EMBL" id="GLI70136.1"/>
    </source>
</evidence>
<dbReference type="SUPFAM" id="SSF52499">
    <property type="entry name" value="Isochorismatase-like hydrolases"/>
    <property type="match status" value="1"/>
</dbReference>
<organism evidence="3 4">
    <name type="scientific">Volvox africanus</name>
    <dbReference type="NCBI Taxonomy" id="51714"/>
    <lineage>
        <taxon>Eukaryota</taxon>
        <taxon>Viridiplantae</taxon>
        <taxon>Chlorophyta</taxon>
        <taxon>core chlorophytes</taxon>
        <taxon>Chlorophyceae</taxon>
        <taxon>CS clade</taxon>
        <taxon>Chlamydomonadales</taxon>
        <taxon>Volvocaceae</taxon>
        <taxon>Volvox</taxon>
    </lineage>
</organism>
<sequence>MASRALGRLRPSTTALFVCDVQEKFRPLIAGFPIVIDTARRMVQAANVLDIPVMVTEQYPKALGSTVSEVANVLPPACPVVAKTLFSMCTPDVDAWLKSKPDVRQDCTGPRPAQVMLLGIEAHVCVFQTSLDLLERGYEVHLLADGISSSRPHHRVAGLQRLAQAGSFVSNSEMAMFQLMGDSKHPHFKEISALVKEGQLVEAFQFTSAL</sequence>
<comment type="caution">
    <text evidence="3">The sequence shown here is derived from an EMBL/GenBank/DDBJ whole genome shotgun (WGS) entry which is preliminary data.</text>
</comment>
<dbReference type="PANTHER" id="PTHR14119">
    <property type="entry name" value="HYDROLASE"/>
    <property type="match status" value="1"/>
</dbReference>
<evidence type="ECO:0000259" key="2">
    <source>
        <dbReference type="Pfam" id="PF00857"/>
    </source>
</evidence>
<dbReference type="InterPro" id="IPR050993">
    <property type="entry name" value="Isochorismatase_domain"/>
</dbReference>
<proteinExistence type="inferred from homology"/>
<accession>A0ABQ5SKI7</accession>
<comment type="similarity">
    <text evidence="1">Belongs to the isochorismatase family.</text>
</comment>
<dbReference type="Proteomes" id="UP001165090">
    <property type="component" value="Unassembled WGS sequence"/>
</dbReference>
<dbReference type="Gene3D" id="3.40.50.850">
    <property type="entry name" value="Isochorismatase-like"/>
    <property type="match status" value="1"/>
</dbReference>
<name>A0ABQ5SKI7_9CHLO</name>
<dbReference type="EMBL" id="BSDZ01000089">
    <property type="protein sequence ID" value="GLI70136.1"/>
    <property type="molecule type" value="Genomic_DNA"/>
</dbReference>
<feature type="domain" description="Isochorismatase-like" evidence="2">
    <location>
        <begin position="14"/>
        <end position="173"/>
    </location>
</feature>
<dbReference type="InterPro" id="IPR036380">
    <property type="entry name" value="Isochorismatase-like_sf"/>
</dbReference>
<dbReference type="Pfam" id="PF00857">
    <property type="entry name" value="Isochorismatase"/>
    <property type="match status" value="1"/>
</dbReference>
<protein>
    <recommendedName>
        <fullName evidence="2">Isochorismatase-like domain-containing protein</fullName>
    </recommendedName>
</protein>
<dbReference type="InterPro" id="IPR000868">
    <property type="entry name" value="Isochorismatase-like_dom"/>
</dbReference>